<dbReference type="Gene3D" id="6.10.250.3370">
    <property type="match status" value="1"/>
</dbReference>
<dbReference type="InterPro" id="IPR037455">
    <property type="entry name" value="LucA/IucC-like"/>
</dbReference>
<name>A0A7D5GLJ8_9EURY</name>
<gene>
    <name evidence="4" type="ORF">HYG82_14460</name>
</gene>
<dbReference type="RefSeq" id="WP_179262026.1">
    <property type="nucleotide sequence ID" value="NZ_CP058601.1"/>
</dbReference>
<dbReference type="Pfam" id="PF06276">
    <property type="entry name" value="FhuF"/>
    <property type="match status" value="1"/>
</dbReference>
<dbReference type="Gene3D" id="1.10.510.40">
    <property type="match status" value="1"/>
</dbReference>
<evidence type="ECO:0000259" key="3">
    <source>
        <dbReference type="Pfam" id="PF06276"/>
    </source>
</evidence>
<evidence type="ECO:0000313" key="4">
    <source>
        <dbReference type="EMBL" id="QLG49970.1"/>
    </source>
</evidence>
<protein>
    <submittedName>
        <fullName evidence="4">IucA/IucC family siderophore biosynthesis protein</fullName>
    </submittedName>
</protein>
<evidence type="ECO:0000259" key="2">
    <source>
        <dbReference type="Pfam" id="PF04183"/>
    </source>
</evidence>
<dbReference type="Proteomes" id="UP000509241">
    <property type="component" value="Chromosome"/>
</dbReference>
<dbReference type="AlphaFoldDB" id="A0A7D5GLJ8"/>
<keyword evidence="5" id="KW-1185">Reference proteome</keyword>
<dbReference type="EMBL" id="CP058601">
    <property type="protein sequence ID" value="QLG49970.1"/>
    <property type="molecule type" value="Genomic_DNA"/>
</dbReference>
<dbReference type="KEGG" id="haly:HYG82_14460"/>
<feature type="domain" description="Aerobactin siderophore biosynthesis IucA/IucC N-terminal" evidence="2">
    <location>
        <begin position="188"/>
        <end position="437"/>
    </location>
</feature>
<dbReference type="Gene3D" id="3.30.310.280">
    <property type="match status" value="1"/>
</dbReference>
<dbReference type="PANTHER" id="PTHR34384">
    <property type="entry name" value="L-2,3-DIAMINOPROPANOATE--CITRATE LIGASE"/>
    <property type="match status" value="1"/>
</dbReference>
<dbReference type="Pfam" id="PF04183">
    <property type="entry name" value="IucA_IucC"/>
    <property type="match status" value="1"/>
</dbReference>
<feature type="domain" description="Aerobactin siderophore biosynthesis IucA/IucC-like C-terminal" evidence="3">
    <location>
        <begin position="457"/>
        <end position="617"/>
    </location>
</feature>
<dbReference type="InterPro" id="IPR022770">
    <property type="entry name" value="IucA/IucC-like_C"/>
</dbReference>
<dbReference type="GeneID" id="56034517"/>
<reference evidence="4 5" key="1">
    <citation type="submission" date="2020-07" db="EMBL/GenBank/DDBJ databases">
        <authorList>
            <person name="Cui H."/>
        </authorList>
    </citation>
    <scope>NUCLEOTIDE SEQUENCE [LARGE SCALE GENOMIC DNA]</scope>
    <source>
        <strain evidence="4 5">YPL8</strain>
    </source>
</reference>
<sequence length="643" mass="72525">MQNARQGSETDTEYGLDGIERLNDVLTADRWDDVGRELLGKILREFAYEDMLEPKPVDVDGPNGEWTRYEIDLEGTRYRFDAVERYWDSYSVRVDSIERDAGDGFEPAADPLQFVVDVEPTVEMDSITAGHLVREYSKTLLADAHIDAGDDVDGADGDIADGEVADTTDNGSATDDAASPADSILEMSYAEIEGEMTGHPWLTFNKGRVGWGYDDYRDYAPECSEPIRLSWCAVARETASFASVDGLDHESLLESELGSQYGRFRDELVHRGLEPDEYRFLPVHDWQWKNAIVPLFGKQIATDDIVPLGMGPNEYLPMQSVRTFVNLDEPARHNVKLPMQISNTLVWRGLPGERTEAAPSVTEYIKRIRDSDPFLRNECEVVLPGEIAGVNVDHPTFDALSGPAYQYTELLGCVWRESVTDLIDEDERAMTLAALLHVEDGTPVVSKLVQRSALSLSSWLEELFDTMLPPLLHYLYRYGTAFSPHGENTILVLEDHRPSRLGVKDFVDDVNVADAPLEELRDLPAALDDVLLSVPPEELRLFVVYGLLVGVYRYLADLLVRHHDYSEDRFWGQVRTAIEDYHARFPDLEDRFELFDLLEPTVPKLTLNRNRIADVGYGDLSERPHAIEHGTVPNPLYQVGPER</sequence>
<dbReference type="OrthoDB" id="226976at2157"/>
<comment type="pathway">
    <text evidence="1">Siderophore biosynthesis.</text>
</comment>
<evidence type="ECO:0000256" key="1">
    <source>
        <dbReference type="ARBA" id="ARBA00004924"/>
    </source>
</evidence>
<accession>A0A7D5GLJ8</accession>
<proteinExistence type="predicted"/>
<organism evidence="4 5">
    <name type="scientific">Natrinema halophilum</name>
    <dbReference type="NCBI Taxonomy" id="1699371"/>
    <lineage>
        <taxon>Archaea</taxon>
        <taxon>Methanobacteriati</taxon>
        <taxon>Methanobacteriota</taxon>
        <taxon>Stenosarchaea group</taxon>
        <taxon>Halobacteria</taxon>
        <taxon>Halobacteriales</taxon>
        <taxon>Natrialbaceae</taxon>
        <taxon>Natrinema</taxon>
    </lineage>
</organism>
<dbReference type="GO" id="GO:0019290">
    <property type="term" value="P:siderophore biosynthetic process"/>
    <property type="evidence" value="ECO:0007669"/>
    <property type="project" value="InterPro"/>
</dbReference>
<dbReference type="PANTHER" id="PTHR34384:SF6">
    <property type="entry name" value="STAPHYLOFERRIN B SYNTHASE"/>
    <property type="match status" value="1"/>
</dbReference>
<dbReference type="InterPro" id="IPR007310">
    <property type="entry name" value="Aerobactin_biosyn_IucA/IucC_N"/>
</dbReference>
<evidence type="ECO:0000313" key="5">
    <source>
        <dbReference type="Proteomes" id="UP000509241"/>
    </source>
</evidence>
<dbReference type="GO" id="GO:0016881">
    <property type="term" value="F:acid-amino acid ligase activity"/>
    <property type="evidence" value="ECO:0007669"/>
    <property type="project" value="UniProtKB-ARBA"/>
</dbReference>